<sequence length="257" mass="28905">MTVDNKSEIWGLYIFNRAFSTSTNGRIGLNILTDHNTDYQQIGIKNRVNVRSTSSAVSYGILNDTYLDGSGSLSAGIYNRAWTSTSSSGAKIGLYTSVGSEGTGPRYALYSSGGTYAGFFSGNVHINGVLVQTSDRDLKEEIQDVEDPSEQFLQIKARKYKLKKEKDKKTHYGFIAQEIETLFPELVREVVSPGEPIYGEQENEEGEMQMTEIGREPDQTYKSINYIELMPILVKVIQQQESKILELQERIEKLEKK</sequence>
<dbReference type="Gene3D" id="1.10.10.10">
    <property type="entry name" value="Winged helix-like DNA-binding domain superfamily/Winged helix DNA-binding domain"/>
    <property type="match status" value="1"/>
</dbReference>
<dbReference type="InterPro" id="IPR036388">
    <property type="entry name" value="WH-like_DNA-bd_sf"/>
</dbReference>
<organism evidence="2 3">
    <name type="scientific">Flavilitoribacter nigricans (strain ATCC 23147 / DSM 23189 / NBRC 102662 / NCIMB 1420 / SS-2)</name>
    <name type="common">Lewinella nigricans</name>
    <dbReference type="NCBI Taxonomy" id="1122177"/>
    <lineage>
        <taxon>Bacteria</taxon>
        <taxon>Pseudomonadati</taxon>
        <taxon>Bacteroidota</taxon>
        <taxon>Saprospiria</taxon>
        <taxon>Saprospirales</taxon>
        <taxon>Lewinellaceae</taxon>
        <taxon>Flavilitoribacter</taxon>
    </lineage>
</organism>
<proteinExistence type="predicted"/>
<dbReference type="PROSITE" id="PS51688">
    <property type="entry name" value="ICA"/>
    <property type="match status" value="1"/>
</dbReference>
<reference evidence="2 3" key="1">
    <citation type="submission" date="2017-10" db="EMBL/GenBank/DDBJ databases">
        <title>The draft genome sequence of Lewinella nigricans NBRC 102662.</title>
        <authorList>
            <person name="Wang K."/>
        </authorList>
    </citation>
    <scope>NUCLEOTIDE SEQUENCE [LARGE SCALE GENOMIC DNA]</scope>
    <source>
        <strain evidence="2 3">NBRC 102662</strain>
    </source>
</reference>
<evidence type="ECO:0000259" key="1">
    <source>
        <dbReference type="PROSITE" id="PS51688"/>
    </source>
</evidence>
<dbReference type="AlphaFoldDB" id="A0A2D0N021"/>
<dbReference type="OrthoDB" id="1488700at2"/>
<protein>
    <recommendedName>
        <fullName evidence="1">Peptidase S74 domain-containing protein</fullName>
    </recommendedName>
</protein>
<feature type="domain" description="Peptidase S74" evidence="1">
    <location>
        <begin position="134"/>
        <end position="251"/>
    </location>
</feature>
<accession>A0A2D0N021</accession>
<dbReference type="Proteomes" id="UP000223913">
    <property type="component" value="Unassembled WGS sequence"/>
</dbReference>
<keyword evidence="3" id="KW-1185">Reference proteome</keyword>
<gene>
    <name evidence="2" type="ORF">CRP01_35235</name>
</gene>
<dbReference type="EMBL" id="PDUD01000048">
    <property type="protein sequence ID" value="PHN01892.1"/>
    <property type="molecule type" value="Genomic_DNA"/>
</dbReference>
<dbReference type="RefSeq" id="WP_099154783.1">
    <property type="nucleotide sequence ID" value="NZ_PDUD01000048.1"/>
</dbReference>
<comment type="caution">
    <text evidence="2">The sequence shown here is derived from an EMBL/GenBank/DDBJ whole genome shotgun (WGS) entry which is preliminary data.</text>
</comment>
<evidence type="ECO:0000313" key="3">
    <source>
        <dbReference type="Proteomes" id="UP000223913"/>
    </source>
</evidence>
<dbReference type="InterPro" id="IPR030392">
    <property type="entry name" value="S74_ICA"/>
</dbReference>
<dbReference type="Pfam" id="PF13884">
    <property type="entry name" value="Peptidase_S74"/>
    <property type="match status" value="1"/>
</dbReference>
<evidence type="ECO:0000313" key="2">
    <source>
        <dbReference type="EMBL" id="PHN01892.1"/>
    </source>
</evidence>
<name>A0A2D0N021_FLAN2</name>